<dbReference type="Pfam" id="PF00743">
    <property type="entry name" value="FMO-like"/>
    <property type="match status" value="1"/>
</dbReference>
<keyword evidence="5" id="KW-0521">NADP</keyword>
<dbReference type="InterPro" id="IPR020946">
    <property type="entry name" value="Flavin_mOase-like"/>
</dbReference>
<dbReference type="PANTHER" id="PTHR43098">
    <property type="entry name" value="L-ORNITHINE N(5)-MONOOXYGENASE-RELATED"/>
    <property type="match status" value="1"/>
</dbReference>
<sequence>MSSTDRLANGQPLDATEPTTQFLDCLVVGAGFGGIYLLYHLRKLGYSVKIFEAGADIGGIWYFNSYPGARVDSEVPIYEYSLEEVWRDWTWSEKFPGRDELRRYFDHVDKRLNVRKDISLNKRVVKARLDTNTDRWTVTAEDGTVVNARFLALCTGFASKIYVPDLKGLDSFQGISHHTAHWPQEGVELKGKRVGVIGTGASGVQVIQEIAADVKHLTVFQRTPNYALPMVQTKLDKASQDRMKPLYPTIFQYRRETISGYHYDVLSKKLFEATPSERILHFENMWSMGGFHYNVQNYGDYILDQAANDEVYNFWRDKVRERLHDPSMQEKLAPSIPPHPFSAKRPCLEQNYYEVYNRSNVELIDLNQFPINEITPHGVLTADGVERELDVLILATGFDSHTGGITQIDICDVEGKNIKDKWASGVATNLGLTTAGYPNMFFMYGPQSPTALSNGPTHTDIQGEWIVNCIEHMMSTGLTRIDAQVEAEQEWRRQVLLLGSMTLIPKARGWYMGSNIPGKAVEPYNFMGGVQMYDRLITKCATQGYVGFNLS</sequence>
<keyword evidence="9" id="KW-1185">Reference proteome</keyword>
<dbReference type="Gene3D" id="3.50.50.60">
    <property type="entry name" value="FAD/NAD(P)-binding domain"/>
    <property type="match status" value="2"/>
</dbReference>
<comment type="cofactor">
    <cofactor evidence="1">
        <name>FAD</name>
        <dbReference type="ChEBI" id="CHEBI:57692"/>
    </cofactor>
</comment>
<dbReference type="GO" id="GO:0004499">
    <property type="term" value="F:N,N-dimethylaniline monooxygenase activity"/>
    <property type="evidence" value="ECO:0007669"/>
    <property type="project" value="InterPro"/>
</dbReference>
<proteinExistence type="inferred from homology"/>
<reference evidence="8" key="1">
    <citation type="submission" date="2020-11" db="EMBL/GenBank/DDBJ databases">
        <authorList>
            <consortium name="DOE Joint Genome Institute"/>
            <person name="Ahrendt S."/>
            <person name="Riley R."/>
            <person name="Andreopoulos W."/>
            <person name="Labutti K."/>
            <person name="Pangilinan J."/>
            <person name="Ruiz-Duenas F.J."/>
            <person name="Barrasa J.M."/>
            <person name="Sanchez-Garcia M."/>
            <person name="Camarero S."/>
            <person name="Miyauchi S."/>
            <person name="Serrano A."/>
            <person name="Linde D."/>
            <person name="Babiker R."/>
            <person name="Drula E."/>
            <person name="Ayuso-Fernandez I."/>
            <person name="Pacheco R."/>
            <person name="Padilla G."/>
            <person name="Ferreira P."/>
            <person name="Barriuso J."/>
            <person name="Kellner H."/>
            <person name="Castanera R."/>
            <person name="Alfaro M."/>
            <person name="Ramirez L."/>
            <person name="Pisabarro A.G."/>
            <person name="Kuo A."/>
            <person name="Tritt A."/>
            <person name="Lipzen A."/>
            <person name="He G."/>
            <person name="Yan M."/>
            <person name="Ng V."/>
            <person name="Cullen D."/>
            <person name="Martin F."/>
            <person name="Rosso M.-N."/>
            <person name="Henrissat B."/>
            <person name="Hibbett D."/>
            <person name="Martinez A.T."/>
            <person name="Grigoriev I.V."/>
        </authorList>
    </citation>
    <scope>NUCLEOTIDE SEQUENCE</scope>
    <source>
        <strain evidence="8">AH 40177</strain>
    </source>
</reference>
<keyword evidence="4" id="KW-0274">FAD</keyword>
<dbReference type="OrthoDB" id="66881at2759"/>
<evidence type="ECO:0000313" key="9">
    <source>
        <dbReference type="Proteomes" id="UP000772434"/>
    </source>
</evidence>
<dbReference type="SUPFAM" id="SSF51905">
    <property type="entry name" value="FAD/NAD(P)-binding domain"/>
    <property type="match status" value="2"/>
</dbReference>
<protein>
    <submittedName>
        <fullName evidence="8">FAD dependent oxidoreductase</fullName>
    </submittedName>
</protein>
<dbReference type="GO" id="GO:0050661">
    <property type="term" value="F:NADP binding"/>
    <property type="evidence" value="ECO:0007669"/>
    <property type="project" value="InterPro"/>
</dbReference>
<evidence type="ECO:0000256" key="1">
    <source>
        <dbReference type="ARBA" id="ARBA00001974"/>
    </source>
</evidence>
<evidence type="ECO:0000256" key="7">
    <source>
        <dbReference type="ARBA" id="ARBA00023033"/>
    </source>
</evidence>
<dbReference type="PANTHER" id="PTHR43098:SF3">
    <property type="entry name" value="L-ORNITHINE N(5)-MONOOXYGENASE-RELATED"/>
    <property type="match status" value="1"/>
</dbReference>
<evidence type="ECO:0000256" key="4">
    <source>
        <dbReference type="ARBA" id="ARBA00022827"/>
    </source>
</evidence>
<evidence type="ECO:0000256" key="6">
    <source>
        <dbReference type="ARBA" id="ARBA00023002"/>
    </source>
</evidence>
<dbReference type="EMBL" id="JADNRY010000059">
    <property type="protein sequence ID" value="KAF9068547.1"/>
    <property type="molecule type" value="Genomic_DNA"/>
</dbReference>
<evidence type="ECO:0000256" key="3">
    <source>
        <dbReference type="ARBA" id="ARBA00022630"/>
    </source>
</evidence>
<dbReference type="InterPro" id="IPR050775">
    <property type="entry name" value="FAD-binding_Monooxygenases"/>
</dbReference>
<keyword evidence="3" id="KW-0285">Flavoprotein</keyword>
<organism evidence="8 9">
    <name type="scientific">Rhodocollybia butyracea</name>
    <dbReference type="NCBI Taxonomy" id="206335"/>
    <lineage>
        <taxon>Eukaryota</taxon>
        <taxon>Fungi</taxon>
        <taxon>Dikarya</taxon>
        <taxon>Basidiomycota</taxon>
        <taxon>Agaricomycotina</taxon>
        <taxon>Agaricomycetes</taxon>
        <taxon>Agaricomycetidae</taxon>
        <taxon>Agaricales</taxon>
        <taxon>Marasmiineae</taxon>
        <taxon>Omphalotaceae</taxon>
        <taxon>Rhodocollybia</taxon>
    </lineage>
</organism>
<evidence type="ECO:0000256" key="5">
    <source>
        <dbReference type="ARBA" id="ARBA00022857"/>
    </source>
</evidence>
<keyword evidence="6" id="KW-0560">Oxidoreductase</keyword>
<dbReference type="GO" id="GO:0050660">
    <property type="term" value="F:flavin adenine dinucleotide binding"/>
    <property type="evidence" value="ECO:0007669"/>
    <property type="project" value="InterPro"/>
</dbReference>
<keyword evidence="7" id="KW-0503">Monooxygenase</keyword>
<dbReference type="AlphaFoldDB" id="A0A9P5PU33"/>
<evidence type="ECO:0000256" key="2">
    <source>
        <dbReference type="ARBA" id="ARBA00010139"/>
    </source>
</evidence>
<dbReference type="Proteomes" id="UP000772434">
    <property type="component" value="Unassembled WGS sequence"/>
</dbReference>
<evidence type="ECO:0000313" key="8">
    <source>
        <dbReference type="EMBL" id="KAF9068547.1"/>
    </source>
</evidence>
<comment type="similarity">
    <text evidence="2">Belongs to the FAD-binding monooxygenase family.</text>
</comment>
<name>A0A9P5PU33_9AGAR</name>
<comment type="caution">
    <text evidence="8">The sequence shown here is derived from an EMBL/GenBank/DDBJ whole genome shotgun (WGS) entry which is preliminary data.</text>
</comment>
<gene>
    <name evidence="8" type="ORF">BDP27DRAFT_1326902</name>
</gene>
<dbReference type="InterPro" id="IPR036188">
    <property type="entry name" value="FAD/NAD-bd_sf"/>
</dbReference>
<accession>A0A9P5PU33</accession>